<dbReference type="RefSeq" id="WP_066331196.1">
    <property type="nucleotide sequence ID" value="NZ_CP017688.1"/>
</dbReference>
<dbReference type="InterPro" id="IPR007016">
    <property type="entry name" value="O-antigen_ligase-rel_domated"/>
</dbReference>
<keyword evidence="3 5" id="KW-1133">Transmembrane helix</keyword>
<evidence type="ECO:0000313" key="7">
    <source>
        <dbReference type="EMBL" id="OCB78572.1"/>
    </source>
</evidence>
<dbReference type="Gene3D" id="1.25.40.10">
    <property type="entry name" value="Tetratricopeptide repeat domain"/>
    <property type="match status" value="2"/>
</dbReference>
<dbReference type="GO" id="GO:0016020">
    <property type="term" value="C:membrane"/>
    <property type="evidence" value="ECO:0007669"/>
    <property type="project" value="UniProtKB-SubCell"/>
</dbReference>
<feature type="transmembrane region" description="Helical" evidence="5">
    <location>
        <begin position="233"/>
        <end position="251"/>
    </location>
</feature>
<comment type="caution">
    <text evidence="7">The sequence shown here is derived from an EMBL/GenBank/DDBJ whole genome shotgun (WGS) entry which is preliminary data.</text>
</comment>
<dbReference type="Proteomes" id="UP000093510">
    <property type="component" value="Unassembled WGS sequence"/>
</dbReference>
<reference evidence="7 8" key="1">
    <citation type="submission" date="2016-03" db="EMBL/GenBank/DDBJ databases">
        <authorList>
            <person name="Ploux O."/>
        </authorList>
    </citation>
    <scope>NUCLEOTIDE SEQUENCE [LARGE SCALE GENOMIC DNA]</scope>
    <source>
        <strain evidence="7 8">LPB0076</strain>
    </source>
</reference>
<sequence>MTKKSSVATEEKILQSTNKTYLDTITLLVVFSILSIDFFPAFGSLEIIAPQYLYLSIVNALVGFFIFKQPELLPEEYLRKIKKSNLAKSYTAFLFLCLITVFTAQNTSLAVVSFTQILVVFCLFINLSILLYRRLYLIYTISFLIGISMFIRTYMDYTTFISLAKSSNLVVAFNQIKGNTGNINIHAASLTGKIPFLLLGIIHFSKWKKWFLSLTLLMVTILILLIASRAAYIALFLILLVFIAATLKIKWHPKPIKSILPAIILPVVLAFFIANFIFKKAENTERFQSVTERVMQIIPTKTEDASINIRLKYWQNAFEIAQSNPVFGVGLGNWKIASIPYEKKISNGLLLSNHAHNDFLEIAAEAGFVTLLAYLLIFVFALLYNLQNCSSKKEPQTRIIALIALLLMLSYGIDALFNFPLYRATVQINFCLFLVLTVLNGCFTQSNPTATNSNSKYILIVVFLSSITAYFSYTTFKAYQFENNMLLDQAKGEANYSYTYSKIVQQIPKFPNVATNSEPYIELAGIYAVKEKKYSQALHHFDQSNTINPHTGRAQWYQYRIYKELGQLDSAHYYAKKAFAIRPRNEDYYLAMLTMDAYKKDTTAILKNHSEFIKYIQQPNIWIQTSSALAQSRYPNDKIIKFINSAITLFPNDSSLQNRKKSFEKDAIFAKKQQLKESKNTAKATNLILATQYSLKKQYHKALVYYKKAALDYPKNSIITQNIGICYFKINQFKSAIIYLEKTLNSPILIDGKTEYLLGAAYLNTNNKQKGCQNLLAAKNKNHPDASKLLAQYCN</sequence>
<feature type="transmembrane region" description="Helical" evidence="5">
    <location>
        <begin position="21"/>
        <end position="42"/>
    </location>
</feature>
<evidence type="ECO:0000256" key="5">
    <source>
        <dbReference type="SAM" id="Phobius"/>
    </source>
</evidence>
<comment type="subcellular location">
    <subcellularLocation>
        <location evidence="1">Membrane</location>
        <topology evidence="1">Multi-pass membrane protein</topology>
    </subcellularLocation>
</comment>
<feature type="transmembrane region" description="Helical" evidence="5">
    <location>
        <begin position="48"/>
        <end position="67"/>
    </location>
</feature>
<feature type="domain" description="O-antigen ligase-related" evidence="6">
    <location>
        <begin position="215"/>
        <end position="375"/>
    </location>
</feature>
<dbReference type="InterPro" id="IPR011990">
    <property type="entry name" value="TPR-like_helical_dom_sf"/>
</dbReference>
<evidence type="ECO:0000256" key="3">
    <source>
        <dbReference type="ARBA" id="ARBA00022989"/>
    </source>
</evidence>
<dbReference type="SUPFAM" id="SSF48452">
    <property type="entry name" value="TPR-like"/>
    <property type="match status" value="1"/>
</dbReference>
<proteinExistence type="predicted"/>
<gene>
    <name evidence="7" type="ORF">LPBF_00820</name>
</gene>
<feature type="transmembrane region" description="Helical" evidence="5">
    <location>
        <begin position="366"/>
        <end position="387"/>
    </location>
</feature>
<protein>
    <recommendedName>
        <fullName evidence="6">O-antigen ligase-related domain-containing protein</fullName>
    </recommendedName>
</protein>
<feature type="transmembrane region" description="Helical" evidence="5">
    <location>
        <begin position="87"/>
        <end position="104"/>
    </location>
</feature>
<evidence type="ECO:0000259" key="6">
    <source>
        <dbReference type="Pfam" id="PF04932"/>
    </source>
</evidence>
<evidence type="ECO:0000256" key="4">
    <source>
        <dbReference type="ARBA" id="ARBA00023136"/>
    </source>
</evidence>
<feature type="transmembrane region" description="Helical" evidence="5">
    <location>
        <begin position="110"/>
        <end position="129"/>
    </location>
</feature>
<feature type="transmembrane region" description="Helical" evidence="5">
    <location>
        <begin position="258"/>
        <end position="278"/>
    </location>
</feature>
<name>A0A1B9E9G1_9FLAO</name>
<dbReference type="STRING" id="1763534.GCA_001831475_01796"/>
<evidence type="ECO:0000256" key="2">
    <source>
        <dbReference type="ARBA" id="ARBA00022692"/>
    </source>
</evidence>
<keyword evidence="8" id="KW-1185">Reference proteome</keyword>
<dbReference type="Pfam" id="PF04932">
    <property type="entry name" value="Wzy_C"/>
    <property type="match status" value="1"/>
</dbReference>
<evidence type="ECO:0000256" key="1">
    <source>
        <dbReference type="ARBA" id="ARBA00004141"/>
    </source>
</evidence>
<accession>A0A1B9E9G1</accession>
<keyword evidence="2 5" id="KW-0812">Transmembrane</keyword>
<dbReference type="PANTHER" id="PTHR37422">
    <property type="entry name" value="TEICHURONIC ACID BIOSYNTHESIS PROTEIN TUAE"/>
    <property type="match status" value="1"/>
</dbReference>
<feature type="transmembrane region" description="Helical" evidence="5">
    <location>
        <begin position="455"/>
        <end position="473"/>
    </location>
</feature>
<dbReference type="InterPro" id="IPR051533">
    <property type="entry name" value="WaaL-like"/>
</dbReference>
<evidence type="ECO:0000313" key="8">
    <source>
        <dbReference type="Proteomes" id="UP000093510"/>
    </source>
</evidence>
<dbReference type="OrthoDB" id="665122at2"/>
<dbReference type="EMBL" id="LVEP01000002">
    <property type="protein sequence ID" value="OCB78572.1"/>
    <property type="molecule type" value="Genomic_DNA"/>
</dbReference>
<feature type="transmembrane region" description="Helical" evidence="5">
    <location>
        <begin position="136"/>
        <end position="155"/>
    </location>
</feature>
<feature type="transmembrane region" description="Helical" evidence="5">
    <location>
        <begin position="399"/>
        <end position="419"/>
    </location>
</feature>
<feature type="transmembrane region" description="Helical" evidence="5">
    <location>
        <begin position="425"/>
        <end position="443"/>
    </location>
</feature>
<keyword evidence="4 5" id="KW-0472">Membrane</keyword>
<organism evidence="7 8">
    <name type="scientific">Flavobacterium crassostreae</name>
    <dbReference type="NCBI Taxonomy" id="1763534"/>
    <lineage>
        <taxon>Bacteria</taxon>
        <taxon>Pseudomonadati</taxon>
        <taxon>Bacteroidota</taxon>
        <taxon>Flavobacteriia</taxon>
        <taxon>Flavobacteriales</taxon>
        <taxon>Flavobacteriaceae</taxon>
        <taxon>Flavobacterium</taxon>
    </lineage>
</organism>
<dbReference type="PANTHER" id="PTHR37422:SF13">
    <property type="entry name" value="LIPOPOLYSACCHARIDE BIOSYNTHESIS PROTEIN PA4999-RELATED"/>
    <property type="match status" value="1"/>
</dbReference>
<feature type="transmembrane region" description="Helical" evidence="5">
    <location>
        <begin position="183"/>
        <end position="203"/>
    </location>
</feature>
<feature type="transmembrane region" description="Helical" evidence="5">
    <location>
        <begin position="210"/>
        <end position="227"/>
    </location>
</feature>
<dbReference type="AlphaFoldDB" id="A0A1B9E9G1"/>